<dbReference type="AlphaFoldDB" id="A0A9X7QMY3"/>
<proteinExistence type="predicted"/>
<dbReference type="Pfam" id="PF18801">
    <property type="entry name" value="RapH_N"/>
    <property type="match status" value="1"/>
</dbReference>
<organism evidence="1 2">
    <name type="scientific">Bacillus cereus</name>
    <dbReference type="NCBI Taxonomy" id="1396"/>
    <lineage>
        <taxon>Bacteria</taxon>
        <taxon>Bacillati</taxon>
        <taxon>Bacillota</taxon>
        <taxon>Bacilli</taxon>
        <taxon>Bacillales</taxon>
        <taxon>Bacillaceae</taxon>
        <taxon>Bacillus</taxon>
        <taxon>Bacillus cereus group</taxon>
    </lineage>
</organism>
<gene>
    <name evidence="1" type="ORF">D0437_29090</name>
</gene>
<evidence type="ECO:0000313" key="1">
    <source>
        <dbReference type="EMBL" id="QDZ76871.1"/>
    </source>
</evidence>
<dbReference type="RefSeq" id="WP_208742818.1">
    <property type="nucleotide sequence ID" value="NZ_CP031778.1"/>
</dbReference>
<protein>
    <submittedName>
        <fullName evidence="1">Uncharacterized protein</fullName>
    </submittedName>
</protein>
<dbReference type="Proteomes" id="UP000321735">
    <property type="component" value="Chromosome"/>
</dbReference>
<dbReference type="SUPFAM" id="SSF48452">
    <property type="entry name" value="TPR-like"/>
    <property type="match status" value="1"/>
</dbReference>
<sequence>MHVQVKEQEQLTNLLNEWYLKIRERNLDQSADLKDLIDSKIFEFKQTPHLMLHYYLLEFRYNYLIDNLSISVSSFDKINEFHLPQNDLIIYYYYFFKGIFYNAICDYISAKECYAKAETLLRHFDELEEAEFLYMLGYNLYDTFNGLLAFQKFSKAMDIYTKYKNTEVNQSFCHNFFGLIYTDMREFDLANKHFNLALDFFTSLHLEPLVFMVKQNLALMYVNTECPELAIQYLSDINNSILNNYKALFIEASSHIQLLDKNTACERIERGLSICTNLGIEEYLHHFHILQAINSDVLTSELETIILTSIEYFEKQQLFKYIKEYQEILAHKYYNDGNFIKSCEYFRLLGNKQN</sequence>
<accession>A0A9X7QMY3</accession>
<dbReference type="EMBL" id="CP031778">
    <property type="protein sequence ID" value="QDZ76871.1"/>
    <property type="molecule type" value="Genomic_DNA"/>
</dbReference>
<evidence type="ECO:0000313" key="2">
    <source>
        <dbReference type="Proteomes" id="UP000321735"/>
    </source>
</evidence>
<dbReference type="Gene3D" id="1.25.40.10">
    <property type="entry name" value="Tetratricopeptide repeat domain"/>
    <property type="match status" value="1"/>
</dbReference>
<reference evidence="1 2" key="1">
    <citation type="journal article" date="2019" name="Ecotoxicol. Environ. Saf.">
        <title>Microbial characterization of heavy metal resistant bacterial strains isolated from an electroplating wastewater treatment plant.</title>
        <authorList>
            <person name="Cai X."/>
            <person name="Zheng X."/>
            <person name="Zhang D."/>
            <person name="Iqbal W."/>
            <person name="Liu C."/>
            <person name="Yang B."/>
            <person name="Zhao X."/>
            <person name="Lu X."/>
            <person name="Mao Y."/>
        </authorList>
    </citation>
    <scope>NUCLEOTIDE SEQUENCE [LARGE SCALE GENOMIC DNA]</scope>
    <source>
        <strain evidence="1 2">Co1-1</strain>
    </source>
</reference>
<dbReference type="InterPro" id="IPR011990">
    <property type="entry name" value="TPR-like_helical_dom_sf"/>
</dbReference>
<name>A0A9X7QMY3_BACCE</name>